<gene>
    <name evidence="2" type="ORF">J2S63_000427</name>
</gene>
<dbReference type="Proteomes" id="UP001183648">
    <property type="component" value="Unassembled WGS sequence"/>
</dbReference>
<evidence type="ECO:0000259" key="1">
    <source>
        <dbReference type="SMART" id="SM00065"/>
    </source>
</evidence>
<dbReference type="InterPro" id="IPR003018">
    <property type="entry name" value="GAF"/>
</dbReference>
<proteinExistence type="predicted"/>
<keyword evidence="3" id="KW-1185">Reference proteome</keyword>
<evidence type="ECO:0000313" key="3">
    <source>
        <dbReference type="Proteomes" id="UP001183648"/>
    </source>
</evidence>
<sequence length="244" mass="24826">MTDRDTAALVAALGDALGEAARPSRLEQELAAATAGVRATFDAAACSVALVEPDGATLRFVAADGIGSEAIIGVTMPVSRGIAGWVAMAGEPIRIADVATDTRFARDVAESTDYVPTTILAAPLVDADGEPAGVIEVLDPGVGESARDLGLLGLVASQLTAIIRLSAMYDALGSGLLRTLADPEATGQFDEALASLVDPEAGLALRELAESFRSVAAAGPASARLAQGVLQQVATFARSERGRR</sequence>
<evidence type="ECO:0000313" key="2">
    <source>
        <dbReference type="EMBL" id="MDR7360874.1"/>
    </source>
</evidence>
<dbReference type="Pfam" id="PF01590">
    <property type="entry name" value="GAF"/>
    <property type="match status" value="1"/>
</dbReference>
<feature type="domain" description="GAF" evidence="1">
    <location>
        <begin position="25"/>
        <end position="173"/>
    </location>
</feature>
<organism evidence="2 3">
    <name type="scientific">Nocardioides marmoribigeumensis</name>
    <dbReference type="NCBI Taxonomy" id="433649"/>
    <lineage>
        <taxon>Bacteria</taxon>
        <taxon>Bacillati</taxon>
        <taxon>Actinomycetota</taxon>
        <taxon>Actinomycetes</taxon>
        <taxon>Propionibacteriales</taxon>
        <taxon>Nocardioidaceae</taxon>
        <taxon>Nocardioides</taxon>
    </lineage>
</organism>
<dbReference type="SUPFAM" id="SSF55781">
    <property type="entry name" value="GAF domain-like"/>
    <property type="match status" value="1"/>
</dbReference>
<dbReference type="Gene3D" id="3.30.450.40">
    <property type="match status" value="1"/>
</dbReference>
<accession>A0ABU2BU36</accession>
<dbReference type="SMART" id="SM00065">
    <property type="entry name" value="GAF"/>
    <property type="match status" value="1"/>
</dbReference>
<dbReference type="InterPro" id="IPR029016">
    <property type="entry name" value="GAF-like_dom_sf"/>
</dbReference>
<name>A0ABU2BU36_9ACTN</name>
<dbReference type="RefSeq" id="WP_310298011.1">
    <property type="nucleotide sequence ID" value="NZ_BAAAPS010000002.1"/>
</dbReference>
<comment type="caution">
    <text evidence="2">The sequence shown here is derived from an EMBL/GenBank/DDBJ whole genome shotgun (WGS) entry which is preliminary data.</text>
</comment>
<reference evidence="2 3" key="1">
    <citation type="submission" date="2023-07" db="EMBL/GenBank/DDBJ databases">
        <title>Sequencing the genomes of 1000 actinobacteria strains.</title>
        <authorList>
            <person name="Klenk H.-P."/>
        </authorList>
    </citation>
    <scope>NUCLEOTIDE SEQUENCE [LARGE SCALE GENOMIC DNA]</scope>
    <source>
        <strain evidence="2 3">DSM 19426</strain>
    </source>
</reference>
<protein>
    <recommendedName>
        <fullName evidence="1">GAF domain-containing protein</fullName>
    </recommendedName>
</protein>
<dbReference type="EMBL" id="JAVDYG010000001">
    <property type="protein sequence ID" value="MDR7360874.1"/>
    <property type="molecule type" value="Genomic_DNA"/>
</dbReference>